<evidence type="ECO:0000313" key="2">
    <source>
        <dbReference type="EMBL" id="OGY64845.1"/>
    </source>
</evidence>
<dbReference type="AlphaFoldDB" id="A0A1G1ZK07"/>
<dbReference type="EMBL" id="MHJI01000031">
    <property type="protein sequence ID" value="OGY64845.1"/>
    <property type="molecule type" value="Genomic_DNA"/>
</dbReference>
<keyword evidence="1" id="KW-0812">Transmembrane</keyword>
<feature type="transmembrane region" description="Helical" evidence="1">
    <location>
        <begin position="18"/>
        <end position="36"/>
    </location>
</feature>
<evidence type="ECO:0000313" key="3">
    <source>
        <dbReference type="Proteomes" id="UP000178517"/>
    </source>
</evidence>
<accession>A0A1G1ZK07</accession>
<dbReference type="Proteomes" id="UP000178517">
    <property type="component" value="Unassembled WGS sequence"/>
</dbReference>
<keyword evidence="1" id="KW-0472">Membrane</keyword>
<proteinExistence type="predicted"/>
<reference evidence="2 3" key="1">
    <citation type="journal article" date="2016" name="Nat. Commun.">
        <title>Thousands of microbial genomes shed light on interconnected biogeochemical processes in an aquifer system.</title>
        <authorList>
            <person name="Anantharaman K."/>
            <person name="Brown C.T."/>
            <person name="Hug L.A."/>
            <person name="Sharon I."/>
            <person name="Castelle C.J."/>
            <person name="Probst A.J."/>
            <person name="Thomas B.C."/>
            <person name="Singh A."/>
            <person name="Wilkins M.J."/>
            <person name="Karaoz U."/>
            <person name="Brodie E.L."/>
            <person name="Williams K.H."/>
            <person name="Hubbard S.S."/>
            <person name="Banfield J.F."/>
        </authorList>
    </citation>
    <scope>NUCLEOTIDE SEQUENCE [LARGE SCALE GENOMIC DNA]</scope>
</reference>
<comment type="caution">
    <text evidence="2">The sequence shown here is derived from an EMBL/GenBank/DDBJ whole genome shotgun (WGS) entry which is preliminary data.</text>
</comment>
<evidence type="ECO:0000256" key="1">
    <source>
        <dbReference type="SAM" id="Phobius"/>
    </source>
</evidence>
<organism evidence="2 3">
    <name type="scientific">Candidatus Harrisonbacteria bacterium RIFCSPLOWO2_01_FULL_40_28</name>
    <dbReference type="NCBI Taxonomy" id="1798406"/>
    <lineage>
        <taxon>Bacteria</taxon>
        <taxon>Candidatus Harrisoniibacteriota</taxon>
    </lineage>
</organism>
<dbReference type="STRING" id="1798406.A3A04_01895"/>
<keyword evidence="1" id="KW-1133">Transmembrane helix</keyword>
<name>A0A1G1ZK07_9BACT</name>
<protein>
    <submittedName>
        <fullName evidence="2">Uncharacterized protein</fullName>
    </submittedName>
</protein>
<gene>
    <name evidence="2" type="ORF">A3A04_01895</name>
</gene>
<sequence>MIMNNFNHEEQPRKKLDGIFKTTLSILIISGIYYYFSRNPKEKKKVLKFIEKIKKNIFDYIDTKNKNIEE</sequence>